<sequence>MIVARAVTEKEPDLLVGYENLNLIIKDLGGEVVTELPPADGMWTHDALELVDYDMHSPFGWDAYLGDQWIGSSEV</sequence>
<protein>
    <submittedName>
        <fullName evidence="1">Uncharacterized protein</fullName>
    </submittedName>
</protein>
<evidence type="ECO:0000313" key="1">
    <source>
        <dbReference type="EMBL" id="QCZ95568.1"/>
    </source>
</evidence>
<proteinExistence type="predicted"/>
<dbReference type="AlphaFoldDB" id="A0A5B7YJ58"/>
<dbReference type="EMBL" id="CP039853">
    <property type="protein sequence ID" value="QCZ95568.1"/>
    <property type="molecule type" value="Genomic_DNA"/>
</dbReference>
<keyword evidence="1" id="KW-0614">Plasmid</keyword>
<dbReference type="Proteomes" id="UP000304912">
    <property type="component" value="Plasmid plas12"/>
</dbReference>
<gene>
    <name evidence="1" type="ORF">FBQ74_18785</name>
</gene>
<dbReference type="RefSeq" id="WP_139758254.1">
    <property type="nucleotide sequence ID" value="NZ_CP039853.1"/>
</dbReference>
<reference evidence="1 2" key="1">
    <citation type="submission" date="2019-04" db="EMBL/GenBank/DDBJ databases">
        <title>Salinimonas iocasae sp. nov., a halophilic bacterium isolated from the outer tube casing of tubeworms in Okinawa Trough.</title>
        <authorList>
            <person name="Zhang H."/>
            <person name="Wang H."/>
            <person name="Li C."/>
        </authorList>
    </citation>
    <scope>NUCLEOTIDE SEQUENCE [LARGE SCALE GENOMIC DNA]</scope>
    <source>
        <strain evidence="1 2">KX18D6</strain>
        <plasmid evidence="1 2">plas12</plasmid>
    </source>
</reference>
<organism evidence="1 2">
    <name type="scientific">Salinimonas iocasae</name>
    <dbReference type="NCBI Taxonomy" id="2572577"/>
    <lineage>
        <taxon>Bacteria</taxon>
        <taxon>Pseudomonadati</taxon>
        <taxon>Pseudomonadota</taxon>
        <taxon>Gammaproteobacteria</taxon>
        <taxon>Alteromonadales</taxon>
        <taxon>Alteromonadaceae</taxon>
        <taxon>Alteromonas/Salinimonas group</taxon>
        <taxon>Salinimonas</taxon>
    </lineage>
</organism>
<dbReference type="OrthoDB" id="9153664at2"/>
<geneLocation type="plasmid" evidence="1 2">
    <name>plas12</name>
</geneLocation>
<dbReference type="KEGG" id="salk:FBQ74_18785"/>
<keyword evidence="2" id="KW-1185">Reference proteome</keyword>
<name>A0A5B7YJ58_9ALTE</name>
<evidence type="ECO:0000313" key="2">
    <source>
        <dbReference type="Proteomes" id="UP000304912"/>
    </source>
</evidence>
<accession>A0A5B7YJ58</accession>